<name>A0A6A5WRS8_9PLEO</name>
<keyword evidence="3" id="KW-1185">Reference proteome</keyword>
<protein>
    <submittedName>
        <fullName evidence="2">Uncharacterized protein</fullName>
    </submittedName>
</protein>
<evidence type="ECO:0000313" key="2">
    <source>
        <dbReference type="EMBL" id="KAF2004560.1"/>
    </source>
</evidence>
<feature type="compositionally biased region" description="Low complexity" evidence="1">
    <location>
        <begin position="75"/>
        <end position="90"/>
    </location>
</feature>
<gene>
    <name evidence="2" type="ORF">P154DRAFT_33650</name>
</gene>
<organism evidence="2 3">
    <name type="scientific">Amniculicola lignicola CBS 123094</name>
    <dbReference type="NCBI Taxonomy" id="1392246"/>
    <lineage>
        <taxon>Eukaryota</taxon>
        <taxon>Fungi</taxon>
        <taxon>Dikarya</taxon>
        <taxon>Ascomycota</taxon>
        <taxon>Pezizomycotina</taxon>
        <taxon>Dothideomycetes</taxon>
        <taxon>Pleosporomycetidae</taxon>
        <taxon>Pleosporales</taxon>
        <taxon>Amniculicolaceae</taxon>
        <taxon>Amniculicola</taxon>
    </lineage>
</organism>
<reference evidence="2" key="1">
    <citation type="journal article" date="2020" name="Stud. Mycol.">
        <title>101 Dothideomycetes genomes: a test case for predicting lifestyles and emergence of pathogens.</title>
        <authorList>
            <person name="Haridas S."/>
            <person name="Albert R."/>
            <person name="Binder M."/>
            <person name="Bloem J."/>
            <person name="Labutti K."/>
            <person name="Salamov A."/>
            <person name="Andreopoulos B."/>
            <person name="Baker S."/>
            <person name="Barry K."/>
            <person name="Bills G."/>
            <person name="Bluhm B."/>
            <person name="Cannon C."/>
            <person name="Castanera R."/>
            <person name="Culley D."/>
            <person name="Daum C."/>
            <person name="Ezra D."/>
            <person name="Gonzalez J."/>
            <person name="Henrissat B."/>
            <person name="Kuo A."/>
            <person name="Liang C."/>
            <person name="Lipzen A."/>
            <person name="Lutzoni F."/>
            <person name="Magnuson J."/>
            <person name="Mondo S."/>
            <person name="Nolan M."/>
            <person name="Ohm R."/>
            <person name="Pangilinan J."/>
            <person name="Park H.-J."/>
            <person name="Ramirez L."/>
            <person name="Alfaro M."/>
            <person name="Sun H."/>
            <person name="Tritt A."/>
            <person name="Yoshinaga Y."/>
            <person name="Zwiers L.-H."/>
            <person name="Turgeon B."/>
            <person name="Goodwin S."/>
            <person name="Spatafora J."/>
            <person name="Crous P."/>
            <person name="Grigoriev I."/>
        </authorList>
    </citation>
    <scope>NUCLEOTIDE SEQUENCE</scope>
    <source>
        <strain evidence="2">CBS 123094</strain>
    </source>
</reference>
<evidence type="ECO:0000313" key="3">
    <source>
        <dbReference type="Proteomes" id="UP000799779"/>
    </source>
</evidence>
<dbReference type="AlphaFoldDB" id="A0A6A5WRS8"/>
<feature type="region of interest" description="Disordered" evidence="1">
    <location>
        <begin position="66"/>
        <end position="98"/>
    </location>
</feature>
<proteinExistence type="predicted"/>
<dbReference type="Proteomes" id="UP000799779">
    <property type="component" value="Unassembled WGS sequence"/>
</dbReference>
<sequence length="148" mass="16042">MNRLSEHFDRLSPGSLLLPTLLVTRSSQSVPQHLKVSLPARVCRNIRIHQDLVVYSPVETTPSTAVGSLHVVGDPSEPSTRSTRASTASPFLPSSLGTPSSWPAPLSSLAIRCVCPRTLQVFKVFMGAQPRGTLLLPIFRPSILKFAC</sequence>
<evidence type="ECO:0000256" key="1">
    <source>
        <dbReference type="SAM" id="MobiDB-lite"/>
    </source>
</evidence>
<dbReference type="EMBL" id="ML977566">
    <property type="protein sequence ID" value="KAF2004560.1"/>
    <property type="molecule type" value="Genomic_DNA"/>
</dbReference>
<accession>A0A6A5WRS8</accession>